<dbReference type="GO" id="GO:0000139">
    <property type="term" value="C:Golgi membrane"/>
    <property type="evidence" value="ECO:0007669"/>
    <property type="project" value="UniProtKB-SubCell"/>
</dbReference>
<comment type="catalytic activity">
    <reaction evidence="15 20">
        <text>3-O-(beta-D-galactosyl-(1-&gt;3)-beta-D-galactosyl-(1-&gt;4)-beta-D-xylosyl)-L-seryl-[protein] + UDP-alpha-D-glucuronate = 3-O-(beta-D-GlcA-(1-&gt;3)-beta-D-Gal-(1-&gt;3)-beta-D-Gal-(1-&gt;4)-beta-D-Xyl)-L-seryl-[protein] + UDP + H(+)</text>
        <dbReference type="Rhea" id="RHEA:24168"/>
        <dbReference type="Rhea" id="RHEA-COMP:12571"/>
        <dbReference type="Rhea" id="RHEA-COMP:12573"/>
        <dbReference type="ChEBI" id="CHEBI:15378"/>
        <dbReference type="ChEBI" id="CHEBI:58052"/>
        <dbReference type="ChEBI" id="CHEBI:58223"/>
        <dbReference type="ChEBI" id="CHEBI:132090"/>
        <dbReference type="ChEBI" id="CHEBI:132093"/>
        <dbReference type="EC" id="2.4.1.135"/>
    </reaction>
</comment>
<keyword evidence="6 20" id="KW-0808">Transferase</keyword>
<evidence type="ECO:0000256" key="13">
    <source>
        <dbReference type="ARBA" id="ARBA00023180"/>
    </source>
</evidence>
<dbReference type="GO" id="GO:0005975">
    <property type="term" value="P:carbohydrate metabolic process"/>
    <property type="evidence" value="ECO:0007669"/>
    <property type="project" value="TreeGrafter"/>
</dbReference>
<dbReference type="OMA" id="RTEYAYG"/>
<dbReference type="SUPFAM" id="SSF53448">
    <property type="entry name" value="Nucleotide-diphospho-sugar transferases"/>
    <property type="match status" value="1"/>
</dbReference>
<evidence type="ECO:0000256" key="19">
    <source>
        <dbReference type="PIRSR" id="PIRSR605027-4"/>
    </source>
</evidence>
<evidence type="ECO:0000256" key="1">
    <source>
        <dbReference type="ARBA" id="ARBA00001936"/>
    </source>
</evidence>
<sequence length="313" mass="36310">MRLWLDDNIKENLKACNDEENYFKLQLVEYKLKIKRLKQLVLPHLPNDFNLEHFIENQSGLPTIYAITPTYLRPTQKAELTRLSQSFLLIPNFHWIVVEDSREKTDKVSKLLRRSSLSYTHLNIATPAKYKLSDVDPSWLKPRGVIQRNLGITWLREHFTPKTANGVVYFADDDNTYDIRLFEEMRYTKRVSVWPVGLVGGLLLEGPVVQNNTVTGWITAWKTNRPFAIDMAGFAVNLSFLLEHPKASYNLTVPRGYQESYFLQKLVSLDQLEPKASKCTMVLVWHTRTEKAKLNNELVLQQRGQHSNHGVEV</sequence>
<keyword evidence="12" id="KW-0472">Membrane</keyword>
<comment type="cofactor">
    <cofactor evidence="1 18 20">
        <name>Mn(2+)</name>
        <dbReference type="ChEBI" id="CHEBI:29035"/>
    </cofactor>
</comment>
<evidence type="ECO:0000256" key="9">
    <source>
        <dbReference type="ARBA" id="ARBA00022968"/>
    </source>
</evidence>
<dbReference type="GO" id="GO:0015018">
    <property type="term" value="F:galactosylgalactosylxylosylprotein 3-beta-glucuronosyltransferase activity"/>
    <property type="evidence" value="ECO:0007669"/>
    <property type="project" value="UniProtKB-UniRule"/>
</dbReference>
<feature type="binding site" evidence="17">
    <location>
        <begin position="286"/>
        <end position="288"/>
    </location>
    <ligand>
        <name>UDP-alpha-D-glucuronate</name>
        <dbReference type="ChEBI" id="CHEBI:58052"/>
    </ligand>
</feature>
<dbReference type="FunFam" id="3.90.550.10:FF:000044">
    <property type="entry name" value="Galactosylgalactosylxylosylprotein 3-beta-glucuronosyltransferase"/>
    <property type="match status" value="1"/>
</dbReference>
<feature type="active site" description="Proton donor/acceptor" evidence="16">
    <location>
        <position position="259"/>
    </location>
</feature>
<name>T1J0L0_STRMM</name>
<dbReference type="InterPro" id="IPR005027">
    <property type="entry name" value="Glyco_trans_43"/>
</dbReference>
<evidence type="ECO:0000256" key="17">
    <source>
        <dbReference type="PIRSR" id="PIRSR605027-2"/>
    </source>
</evidence>
<evidence type="ECO:0000256" key="6">
    <source>
        <dbReference type="ARBA" id="ARBA00022679"/>
    </source>
</evidence>
<comment type="subcellular location">
    <subcellularLocation>
        <location evidence="2 20">Golgi apparatus membrane</location>
        <topology evidence="2 20">Single-pass type II membrane protein</topology>
    </subcellularLocation>
</comment>
<feature type="site" description="Interaction with galactose moiety of substrate glycoprotein" evidence="19">
    <location>
        <position position="205"/>
    </location>
</feature>
<protein>
    <recommendedName>
        <fullName evidence="5 20">Galactosylgalactosylxylosylprotein 3-beta-glucuronosyltransferase</fullName>
        <ecNumber evidence="5 20">2.4.1.135</ecNumber>
    </recommendedName>
</protein>
<keyword evidence="22" id="KW-1185">Reference proteome</keyword>
<dbReference type="AlphaFoldDB" id="T1J0L0"/>
<feature type="binding site" evidence="17">
    <location>
        <begin position="69"/>
        <end position="71"/>
    </location>
    <ligand>
        <name>UDP-alpha-D-glucuronate</name>
        <dbReference type="ChEBI" id="CHEBI:58052"/>
    </ligand>
</feature>
<dbReference type="PhylomeDB" id="T1J0L0"/>
<keyword evidence="9 20" id="KW-0735">Signal-anchor</keyword>
<feature type="binding site" evidence="17">
    <location>
        <position position="143"/>
    </location>
    <ligand>
        <name>UDP-alpha-D-glucuronate</name>
        <dbReference type="ChEBI" id="CHEBI:58052"/>
    </ligand>
</feature>
<dbReference type="Proteomes" id="UP000014500">
    <property type="component" value="Unassembled WGS sequence"/>
</dbReference>
<dbReference type="GO" id="GO:0050650">
    <property type="term" value="P:chondroitin sulfate proteoglycan biosynthetic process"/>
    <property type="evidence" value="ECO:0007669"/>
    <property type="project" value="TreeGrafter"/>
</dbReference>
<dbReference type="PANTHER" id="PTHR10896:SF65">
    <property type="entry name" value="GALACTOSYLGALACTOSYLXYLOSYLPROTEIN 3-BETA-GLUCURONOSYLTRANSFERASE 3"/>
    <property type="match status" value="1"/>
</dbReference>
<organism evidence="21 22">
    <name type="scientific">Strigamia maritima</name>
    <name type="common">European centipede</name>
    <name type="synonym">Geophilus maritimus</name>
    <dbReference type="NCBI Taxonomy" id="126957"/>
    <lineage>
        <taxon>Eukaryota</taxon>
        <taxon>Metazoa</taxon>
        <taxon>Ecdysozoa</taxon>
        <taxon>Arthropoda</taxon>
        <taxon>Myriapoda</taxon>
        <taxon>Chilopoda</taxon>
        <taxon>Pleurostigmophora</taxon>
        <taxon>Geophilomorpha</taxon>
        <taxon>Linotaeniidae</taxon>
        <taxon>Strigamia</taxon>
    </lineage>
</organism>
<accession>T1J0L0</accession>
<dbReference type="HOGENOM" id="CLU_045177_0_1_1"/>
<keyword evidence="10" id="KW-1133">Transmembrane helix</keyword>
<keyword evidence="7" id="KW-0812">Transmembrane</keyword>
<dbReference type="eggNOG" id="KOG1476">
    <property type="taxonomic scope" value="Eukaryota"/>
</dbReference>
<dbReference type="CDD" id="cd00218">
    <property type="entry name" value="GlcAT-I"/>
    <property type="match status" value="1"/>
</dbReference>
<dbReference type="STRING" id="126957.T1J0L0"/>
<evidence type="ECO:0000256" key="20">
    <source>
        <dbReference type="RuleBase" id="RU363127"/>
    </source>
</evidence>
<dbReference type="GO" id="GO:0046872">
    <property type="term" value="F:metal ion binding"/>
    <property type="evidence" value="ECO:0007669"/>
    <property type="project" value="UniProtKB-KW"/>
</dbReference>
<evidence type="ECO:0000313" key="21">
    <source>
        <dbReference type="EnsemblMetazoa" id="SMAR007061-PA"/>
    </source>
</evidence>
<dbReference type="UniPathway" id="UPA00378"/>
<evidence type="ECO:0000256" key="10">
    <source>
        <dbReference type="ARBA" id="ARBA00022989"/>
    </source>
</evidence>
<feature type="binding site" evidence="17">
    <location>
        <position position="148"/>
    </location>
    <ligand>
        <name>UDP-alpha-D-glucuronate</name>
        <dbReference type="ChEBI" id="CHEBI:58052"/>
    </ligand>
</feature>
<comment type="pathway">
    <text evidence="3 20">Protein modification; protein glycosylation.</text>
</comment>
<feature type="binding site" evidence="18">
    <location>
        <position position="174"/>
    </location>
    <ligand>
        <name>Mn(2+)</name>
        <dbReference type="ChEBI" id="CHEBI:29035"/>
    </ligand>
</feature>
<evidence type="ECO:0000256" key="8">
    <source>
        <dbReference type="ARBA" id="ARBA00022723"/>
    </source>
</evidence>
<evidence type="ECO:0000256" key="12">
    <source>
        <dbReference type="ARBA" id="ARBA00023136"/>
    </source>
</evidence>
<evidence type="ECO:0000256" key="2">
    <source>
        <dbReference type="ARBA" id="ARBA00004323"/>
    </source>
</evidence>
<dbReference type="Gene3D" id="3.90.550.10">
    <property type="entry name" value="Spore Coat Polysaccharide Biosynthesis Protein SpsA, Chain A"/>
    <property type="match status" value="1"/>
</dbReference>
<keyword evidence="14 18" id="KW-0464">Manganese</keyword>
<keyword evidence="13" id="KW-0325">Glycoprotein</keyword>
<dbReference type="Pfam" id="PF03360">
    <property type="entry name" value="Glyco_transf_43"/>
    <property type="match status" value="1"/>
</dbReference>
<dbReference type="EC" id="2.4.1.135" evidence="5 20"/>
<reference evidence="21" key="2">
    <citation type="submission" date="2015-02" db="UniProtKB">
        <authorList>
            <consortium name="EnsemblMetazoa"/>
        </authorList>
    </citation>
    <scope>IDENTIFICATION</scope>
</reference>
<keyword evidence="11 20" id="KW-0333">Golgi apparatus</keyword>
<dbReference type="PANTHER" id="PTHR10896">
    <property type="entry name" value="GALACTOSYLGALACTOSYLXYLOSYLPROTEIN 3-BETA-GLUCURONOSYLTRANSFERASE BETA-1,3-GLUCURONYLTRANSFERASE"/>
    <property type="match status" value="1"/>
</dbReference>
<evidence type="ECO:0000256" key="14">
    <source>
        <dbReference type="ARBA" id="ARBA00023211"/>
    </source>
</evidence>
<proteinExistence type="inferred from homology"/>
<dbReference type="EMBL" id="AFFK01020651">
    <property type="status" value="NOT_ANNOTATED_CDS"/>
    <property type="molecule type" value="Genomic_DNA"/>
</dbReference>
<feature type="binding site" evidence="17">
    <location>
        <position position="100"/>
    </location>
    <ligand>
        <name>UDP-alpha-D-glucuronate</name>
        <dbReference type="ChEBI" id="CHEBI:58052"/>
    </ligand>
</feature>
<dbReference type="InterPro" id="IPR029044">
    <property type="entry name" value="Nucleotide-diphossugar_trans"/>
</dbReference>
<evidence type="ECO:0000256" key="4">
    <source>
        <dbReference type="ARBA" id="ARBA00007706"/>
    </source>
</evidence>
<comment type="similarity">
    <text evidence="4 20">Belongs to the glycosyltransferase 43 family.</text>
</comment>
<feature type="site" description="Interaction with galactose moiety of substrate glycoprotein" evidence="19">
    <location>
        <position position="296"/>
    </location>
</feature>
<dbReference type="EnsemblMetazoa" id="SMAR007061-RA">
    <property type="protein sequence ID" value="SMAR007061-PA"/>
    <property type="gene ID" value="SMAR007061"/>
</dbReference>
<evidence type="ECO:0000256" key="18">
    <source>
        <dbReference type="PIRSR" id="PIRSR605027-3"/>
    </source>
</evidence>
<evidence type="ECO:0000256" key="5">
    <source>
        <dbReference type="ARBA" id="ARBA00012641"/>
    </source>
</evidence>
<evidence type="ECO:0000256" key="15">
    <source>
        <dbReference type="ARBA" id="ARBA00047979"/>
    </source>
</evidence>
<evidence type="ECO:0000256" key="16">
    <source>
        <dbReference type="PIRSR" id="PIRSR605027-1"/>
    </source>
</evidence>
<evidence type="ECO:0000256" key="3">
    <source>
        <dbReference type="ARBA" id="ARBA00004922"/>
    </source>
</evidence>
<feature type="binding site" evidence="17">
    <location>
        <begin position="172"/>
        <end position="174"/>
    </location>
    <ligand>
        <name>UDP-alpha-D-glucuronate</name>
        <dbReference type="ChEBI" id="CHEBI:58052"/>
    </ligand>
</feature>
<evidence type="ECO:0000256" key="7">
    <source>
        <dbReference type="ARBA" id="ARBA00022692"/>
    </source>
</evidence>
<evidence type="ECO:0000256" key="11">
    <source>
        <dbReference type="ARBA" id="ARBA00023034"/>
    </source>
</evidence>
<keyword evidence="8 18" id="KW-0479">Metal-binding</keyword>
<reference evidence="22" key="1">
    <citation type="submission" date="2011-05" db="EMBL/GenBank/DDBJ databases">
        <authorList>
            <person name="Richards S.R."/>
            <person name="Qu J."/>
            <person name="Jiang H."/>
            <person name="Jhangiani S.N."/>
            <person name="Agravi P."/>
            <person name="Goodspeed R."/>
            <person name="Gross S."/>
            <person name="Mandapat C."/>
            <person name="Jackson L."/>
            <person name="Mathew T."/>
            <person name="Pu L."/>
            <person name="Thornton R."/>
            <person name="Saada N."/>
            <person name="Wilczek-Boney K.B."/>
            <person name="Lee S."/>
            <person name="Kovar C."/>
            <person name="Wu Y."/>
            <person name="Scherer S.E."/>
            <person name="Worley K.C."/>
            <person name="Muzny D.M."/>
            <person name="Gibbs R."/>
        </authorList>
    </citation>
    <scope>NUCLEOTIDE SEQUENCE</scope>
    <source>
        <strain evidence="22">Brora</strain>
    </source>
</reference>
<evidence type="ECO:0000313" key="22">
    <source>
        <dbReference type="Proteomes" id="UP000014500"/>
    </source>
</evidence>